<dbReference type="EMBL" id="CM003528">
    <property type="protein sequence ID" value="RCV04769.1"/>
    <property type="molecule type" value="Genomic_DNA"/>
</dbReference>
<dbReference type="AlphaFoldDB" id="A0A368PGI9"/>
<accession>A0A368PGI9</accession>
<evidence type="ECO:0000313" key="1">
    <source>
        <dbReference type="EMBL" id="RCV04769.1"/>
    </source>
</evidence>
<reference evidence="1" key="2">
    <citation type="submission" date="2015-07" db="EMBL/GenBank/DDBJ databases">
        <authorList>
            <person name="Noorani M."/>
        </authorList>
    </citation>
    <scope>NUCLEOTIDE SEQUENCE</scope>
    <source>
        <strain evidence="1">Yugu1</strain>
    </source>
</reference>
<proteinExistence type="predicted"/>
<protein>
    <submittedName>
        <fullName evidence="1">Uncharacterized protein</fullName>
    </submittedName>
</protein>
<gene>
    <name evidence="1" type="ORF">SETIT_1G027800v2</name>
</gene>
<organism evidence="1">
    <name type="scientific">Setaria italica</name>
    <name type="common">Foxtail millet</name>
    <name type="synonym">Panicum italicum</name>
    <dbReference type="NCBI Taxonomy" id="4555"/>
    <lineage>
        <taxon>Eukaryota</taxon>
        <taxon>Viridiplantae</taxon>
        <taxon>Streptophyta</taxon>
        <taxon>Embryophyta</taxon>
        <taxon>Tracheophyta</taxon>
        <taxon>Spermatophyta</taxon>
        <taxon>Magnoliopsida</taxon>
        <taxon>Liliopsida</taxon>
        <taxon>Poales</taxon>
        <taxon>Poaceae</taxon>
        <taxon>PACMAD clade</taxon>
        <taxon>Panicoideae</taxon>
        <taxon>Panicodae</taxon>
        <taxon>Paniceae</taxon>
        <taxon>Cenchrinae</taxon>
        <taxon>Setaria</taxon>
    </lineage>
</organism>
<name>A0A368PGI9_SETIT</name>
<sequence>MIFFAPMWKTCVVSHRSPTVDAGRDRISFRSWCRLANNGCLALFLVHCSKGDERASGRPCTPIMHTSFRHTTTTTLLQPSPLSSSGLRFYAWFLDRWPRNASAFPGAFTAGPAARVAHESVIR</sequence>
<reference evidence="1" key="1">
    <citation type="journal article" date="2012" name="Nat. Biotechnol.">
        <title>Reference genome sequence of the model plant Setaria.</title>
        <authorList>
            <person name="Bennetzen J.L."/>
            <person name="Schmutz J."/>
            <person name="Wang H."/>
            <person name="Percifield R."/>
            <person name="Hawkins J."/>
            <person name="Pontaroli A.C."/>
            <person name="Estep M."/>
            <person name="Feng L."/>
            <person name="Vaughn J.N."/>
            <person name="Grimwood J."/>
            <person name="Jenkins J."/>
            <person name="Barry K."/>
            <person name="Lindquist E."/>
            <person name="Hellsten U."/>
            <person name="Deshpande S."/>
            <person name="Wang X."/>
            <person name="Wu X."/>
            <person name="Mitros T."/>
            <person name="Triplett J."/>
            <person name="Yang X."/>
            <person name="Ye C.Y."/>
            <person name="Mauro-Herrera M."/>
            <person name="Wang L."/>
            <person name="Li P."/>
            <person name="Sharma M."/>
            <person name="Sharma R."/>
            <person name="Ronald P.C."/>
            <person name="Panaud O."/>
            <person name="Kellogg E.A."/>
            <person name="Brutnell T.P."/>
            <person name="Doust A.N."/>
            <person name="Tuskan G.A."/>
            <person name="Rokhsar D."/>
            <person name="Devos K.M."/>
        </authorList>
    </citation>
    <scope>NUCLEOTIDE SEQUENCE [LARGE SCALE GENOMIC DNA]</scope>
    <source>
        <strain evidence="1">Yugu1</strain>
    </source>
</reference>